<evidence type="ECO:0000313" key="6">
    <source>
        <dbReference type="Proteomes" id="UP000608345"/>
    </source>
</evidence>
<dbReference type="InterPro" id="IPR026040">
    <property type="entry name" value="HyI-like"/>
</dbReference>
<dbReference type="PANTHER" id="PTHR43489">
    <property type="entry name" value="ISOMERASE"/>
    <property type="match status" value="1"/>
</dbReference>
<dbReference type="AlphaFoldDB" id="A0A918JQJ6"/>
<feature type="active site" description="Proton donor/acceptor" evidence="3">
    <location>
        <position position="143"/>
    </location>
</feature>
<dbReference type="PANTHER" id="PTHR43489:SF13">
    <property type="entry name" value="HYDROXYPYRUVATE ISOMERASE"/>
    <property type="match status" value="1"/>
</dbReference>
<evidence type="ECO:0000256" key="2">
    <source>
        <dbReference type="PIRNR" id="PIRNR006241"/>
    </source>
</evidence>
<dbReference type="Pfam" id="PF01261">
    <property type="entry name" value="AP_endonuc_2"/>
    <property type="match status" value="1"/>
</dbReference>
<feature type="active site" description="Proton donor/acceptor" evidence="3">
    <location>
        <position position="242"/>
    </location>
</feature>
<dbReference type="InterPro" id="IPR013022">
    <property type="entry name" value="Xyl_isomerase-like_TIM-brl"/>
</dbReference>
<dbReference type="Gene3D" id="3.20.20.150">
    <property type="entry name" value="Divalent-metal-dependent TIM barrel enzymes"/>
    <property type="match status" value="1"/>
</dbReference>
<accession>A0A918JQJ6</accession>
<comment type="similarity">
    <text evidence="2">Belongs to the hyi family.</text>
</comment>
<dbReference type="RefSeq" id="WP_189385852.1">
    <property type="nucleotide sequence ID" value="NZ_BAABFY010000008.1"/>
</dbReference>
<dbReference type="FunFam" id="3.20.20.150:FF:000007">
    <property type="entry name" value="Hydroxypyruvate isomerase"/>
    <property type="match status" value="1"/>
</dbReference>
<dbReference type="InterPro" id="IPR036237">
    <property type="entry name" value="Xyl_isomerase-like_sf"/>
</dbReference>
<reference evidence="5" key="2">
    <citation type="submission" date="2020-09" db="EMBL/GenBank/DDBJ databases">
        <authorList>
            <person name="Sun Q."/>
            <person name="Kim S."/>
        </authorList>
    </citation>
    <scope>NUCLEOTIDE SEQUENCE</scope>
    <source>
        <strain evidence="5">KCTC 23732</strain>
    </source>
</reference>
<name>A0A918JQJ6_9BURK</name>
<evidence type="ECO:0000256" key="1">
    <source>
        <dbReference type="ARBA" id="ARBA00023235"/>
    </source>
</evidence>
<dbReference type="GO" id="GO:0008903">
    <property type="term" value="F:hydroxypyruvate isomerase activity"/>
    <property type="evidence" value="ECO:0007669"/>
    <property type="project" value="TreeGrafter"/>
</dbReference>
<keyword evidence="6" id="KW-1185">Reference proteome</keyword>
<dbReference type="Proteomes" id="UP000608345">
    <property type="component" value="Unassembled WGS sequence"/>
</dbReference>
<dbReference type="GO" id="GO:0046487">
    <property type="term" value="P:glyoxylate metabolic process"/>
    <property type="evidence" value="ECO:0007669"/>
    <property type="project" value="TreeGrafter"/>
</dbReference>
<dbReference type="EMBL" id="BMYS01000022">
    <property type="protein sequence ID" value="GGW94201.1"/>
    <property type="molecule type" value="Genomic_DNA"/>
</dbReference>
<feature type="domain" description="Xylose isomerase-like TIM barrel" evidence="4">
    <location>
        <begin position="21"/>
        <end position="258"/>
    </location>
</feature>
<comment type="caution">
    <text evidence="5">The sequence shown here is derived from an EMBL/GenBank/DDBJ whole genome shotgun (WGS) entry which is preliminary data.</text>
</comment>
<evidence type="ECO:0000259" key="4">
    <source>
        <dbReference type="Pfam" id="PF01261"/>
    </source>
</evidence>
<gene>
    <name evidence="5" type="ORF">GCM10011450_25100</name>
</gene>
<protein>
    <submittedName>
        <fullName evidence="5">Hydroxypyruvate isomerase</fullName>
    </submittedName>
</protein>
<reference evidence="5" key="1">
    <citation type="journal article" date="2014" name="Int. J. Syst. Evol. Microbiol.">
        <title>Complete genome sequence of Corynebacterium casei LMG S-19264T (=DSM 44701T), isolated from a smear-ripened cheese.</title>
        <authorList>
            <consortium name="US DOE Joint Genome Institute (JGI-PGF)"/>
            <person name="Walter F."/>
            <person name="Albersmeier A."/>
            <person name="Kalinowski J."/>
            <person name="Ruckert C."/>
        </authorList>
    </citation>
    <scope>NUCLEOTIDE SEQUENCE</scope>
    <source>
        <strain evidence="5">KCTC 23732</strain>
    </source>
</reference>
<dbReference type="PIRSF" id="PIRSF006241">
    <property type="entry name" value="HyI"/>
    <property type="match status" value="1"/>
</dbReference>
<proteinExistence type="inferred from homology"/>
<dbReference type="InterPro" id="IPR050417">
    <property type="entry name" value="Sugar_Epim/Isomerase"/>
</dbReference>
<dbReference type="NCBIfam" id="NF043033">
    <property type="entry name" value="OxoTetrIsom"/>
    <property type="match status" value="1"/>
</dbReference>
<dbReference type="InterPro" id="IPR053398">
    <property type="entry name" value="HPT_OtnI_isomerases"/>
</dbReference>
<sequence length="272" mass="30488">MLKFAANLSMMYTEVPFLERFALAANDQFKGVEFLFPYEYSAAEIARQLSLNGLEQVLFNAVPGNWDAGERGLACLPGRQAQCLAGVEKALEYAVVLGNRRIHFMAGIVPDDLNQALAHEYYCQNLSRAAALAAQAGVTLLIEPINPFDMPGYFLTTQQQAHQVIELLNLSNIKVQMDLYHCQIVEGDLSRKLATYLPGGRVGHVQIAGVPHRHEPDNGELNIGYLFGLLRQLDYQHWIGCEYRPAGRTREGLAWLEQERRKNEGEKRAAMP</sequence>
<dbReference type="SUPFAM" id="SSF51658">
    <property type="entry name" value="Xylose isomerase-like"/>
    <property type="match status" value="1"/>
</dbReference>
<organism evidence="5 6">
    <name type="scientific">Advenella faeciporci</name>
    <dbReference type="NCBI Taxonomy" id="797535"/>
    <lineage>
        <taxon>Bacteria</taxon>
        <taxon>Pseudomonadati</taxon>
        <taxon>Pseudomonadota</taxon>
        <taxon>Betaproteobacteria</taxon>
        <taxon>Burkholderiales</taxon>
        <taxon>Alcaligenaceae</taxon>
    </lineage>
</organism>
<keyword evidence="1 2" id="KW-0413">Isomerase</keyword>
<evidence type="ECO:0000313" key="5">
    <source>
        <dbReference type="EMBL" id="GGW94201.1"/>
    </source>
</evidence>
<evidence type="ECO:0000256" key="3">
    <source>
        <dbReference type="PIRSR" id="PIRSR006241-50"/>
    </source>
</evidence>